<evidence type="ECO:0000313" key="4">
    <source>
        <dbReference type="Ensembl" id="ENSPTEP00000018724.1"/>
    </source>
</evidence>
<dbReference type="InterPro" id="IPR040154">
    <property type="entry name" value="Biotinidase/VNN"/>
</dbReference>
<evidence type="ECO:0000313" key="5">
    <source>
        <dbReference type="Proteomes" id="UP000694416"/>
    </source>
</evidence>
<reference evidence="4" key="1">
    <citation type="submission" date="2025-08" db="UniProtKB">
        <authorList>
            <consortium name="Ensembl"/>
        </authorList>
    </citation>
    <scope>IDENTIFICATION</scope>
</reference>
<keyword evidence="5" id="KW-1185">Reference proteome</keyword>
<dbReference type="Proteomes" id="UP000694416">
    <property type="component" value="Unplaced"/>
</dbReference>
<accession>A0A8C9HED7</accession>
<dbReference type="PANTHER" id="PTHR10609">
    <property type="entry name" value="BIOTINIDASE-RELATED"/>
    <property type="match status" value="1"/>
</dbReference>
<comment type="similarity">
    <text evidence="1">Belongs to the carbon-nitrogen hydrolase superfamily. BTD/VNN family.</text>
</comment>
<dbReference type="GO" id="GO:0015939">
    <property type="term" value="P:pantothenate metabolic process"/>
    <property type="evidence" value="ECO:0007669"/>
    <property type="project" value="TreeGrafter"/>
</dbReference>
<dbReference type="Ensembl" id="ENSPTET00000027411.1">
    <property type="protein sequence ID" value="ENSPTEP00000018724.1"/>
    <property type="gene ID" value="ENSPTEG00000020124.1"/>
</dbReference>
<dbReference type="Pfam" id="PF19018">
    <property type="entry name" value="Vanin_C"/>
    <property type="match status" value="1"/>
</dbReference>
<feature type="domain" description="CN hydrolase" evidence="3">
    <location>
        <begin position="1"/>
        <end position="122"/>
    </location>
</feature>
<evidence type="ECO:0000259" key="3">
    <source>
        <dbReference type="PROSITE" id="PS50263"/>
    </source>
</evidence>
<dbReference type="InterPro" id="IPR043957">
    <property type="entry name" value="Vanin_C"/>
</dbReference>
<evidence type="ECO:0000256" key="1">
    <source>
        <dbReference type="ARBA" id="ARBA00008225"/>
    </source>
</evidence>
<keyword evidence="2" id="KW-0378">Hydrolase</keyword>
<evidence type="ECO:0000256" key="2">
    <source>
        <dbReference type="ARBA" id="ARBA00022801"/>
    </source>
</evidence>
<dbReference type="SUPFAM" id="SSF56317">
    <property type="entry name" value="Carbon-nitrogen hydrolase"/>
    <property type="match status" value="1"/>
</dbReference>
<proteinExistence type="inferred from homology"/>
<dbReference type="InterPro" id="IPR003010">
    <property type="entry name" value="C-N_Hydrolase"/>
</dbReference>
<reference evidence="4" key="2">
    <citation type="submission" date="2025-09" db="UniProtKB">
        <authorList>
            <consortium name="Ensembl"/>
        </authorList>
    </citation>
    <scope>IDENTIFICATION</scope>
</reference>
<sequence length="316" mass="35579">MGKDLINHDSELVTFDTPFGKFGIFTCFNIFSHDPAVVVVDEFQVDSILYPTAWYNTLPLLSAVPFYSAWAKAMGVHLLAANTHNTSMHMTGSGIYTPEAVKVYHYDMETESGQLLLSELKSQPRREPTYPAAVDWHGYASSVKPFSSEQSDFPGMIYFDEFTFTELKRNTGNYTVCQKDLCCHLTYKMSKKRADEVYAPGAFDGLHTVEGQYYLQLEMLKYCQTTDLEMCGEAVGSAFTKFEDFSLSGTFGMHHVFPQIILSGSQPAPERHYEISRDGRLRRRSGAPLPALVMALYGRVFEKDPPRLGQGPGKFQ</sequence>
<dbReference type="InterPro" id="IPR036526">
    <property type="entry name" value="C-N_Hydrolase_sf"/>
</dbReference>
<dbReference type="AlphaFoldDB" id="A0A8C9HED7"/>
<dbReference type="PROSITE" id="PS50263">
    <property type="entry name" value="CN_HYDROLASE"/>
    <property type="match status" value="1"/>
</dbReference>
<organism evidence="4 5">
    <name type="scientific">Piliocolobus tephrosceles</name>
    <name type="common">Ugandan red Colobus</name>
    <dbReference type="NCBI Taxonomy" id="591936"/>
    <lineage>
        <taxon>Eukaryota</taxon>
        <taxon>Metazoa</taxon>
        <taxon>Chordata</taxon>
        <taxon>Craniata</taxon>
        <taxon>Vertebrata</taxon>
        <taxon>Euteleostomi</taxon>
        <taxon>Mammalia</taxon>
        <taxon>Eutheria</taxon>
        <taxon>Euarchontoglires</taxon>
        <taxon>Primates</taxon>
        <taxon>Haplorrhini</taxon>
        <taxon>Catarrhini</taxon>
        <taxon>Cercopithecidae</taxon>
        <taxon>Colobinae</taxon>
        <taxon>Piliocolobus</taxon>
    </lineage>
</organism>
<protein>
    <recommendedName>
        <fullName evidence="3">CN hydrolase domain-containing protein</fullName>
    </recommendedName>
</protein>
<dbReference type="GO" id="GO:0017159">
    <property type="term" value="F:pantetheine hydrolase activity"/>
    <property type="evidence" value="ECO:0007669"/>
    <property type="project" value="TreeGrafter"/>
</dbReference>
<name>A0A8C9HED7_9PRIM</name>
<dbReference type="Gene3D" id="3.60.110.10">
    <property type="entry name" value="Carbon-nitrogen hydrolase"/>
    <property type="match status" value="1"/>
</dbReference>
<dbReference type="PANTHER" id="PTHR10609:SF4">
    <property type="entry name" value="VASCULAR NON-INFLAMMATORY MOLECULE 3"/>
    <property type="match status" value="1"/>
</dbReference>